<feature type="compositionally biased region" description="Basic and acidic residues" evidence="1">
    <location>
        <begin position="550"/>
        <end position="560"/>
    </location>
</feature>
<dbReference type="GeneID" id="54353919"/>
<dbReference type="InterPro" id="IPR014756">
    <property type="entry name" value="Ig_E-set"/>
</dbReference>
<dbReference type="EMBL" id="ML978972">
    <property type="protein sequence ID" value="KAF1927399.1"/>
    <property type="molecule type" value="Genomic_DNA"/>
</dbReference>
<dbReference type="Proteomes" id="UP000800082">
    <property type="component" value="Unassembled WGS sequence"/>
</dbReference>
<feature type="compositionally biased region" description="Basic and acidic residues" evidence="1">
    <location>
        <begin position="620"/>
        <end position="645"/>
    </location>
</feature>
<dbReference type="SUPFAM" id="SSF81296">
    <property type="entry name" value="E set domains"/>
    <property type="match status" value="1"/>
</dbReference>
<name>A0A6A5RII1_9PLEO</name>
<feature type="region of interest" description="Disordered" evidence="1">
    <location>
        <begin position="503"/>
        <end position="526"/>
    </location>
</feature>
<feature type="compositionally biased region" description="Polar residues" evidence="1">
    <location>
        <begin position="384"/>
        <end position="393"/>
    </location>
</feature>
<accession>A0A6A5RII1</accession>
<dbReference type="OrthoDB" id="5350410at2759"/>
<reference evidence="2" key="1">
    <citation type="journal article" date="2020" name="Stud. Mycol.">
        <title>101 Dothideomycetes genomes: a test case for predicting lifestyles and emergence of pathogens.</title>
        <authorList>
            <person name="Haridas S."/>
            <person name="Albert R."/>
            <person name="Binder M."/>
            <person name="Bloem J."/>
            <person name="Labutti K."/>
            <person name="Salamov A."/>
            <person name="Andreopoulos B."/>
            <person name="Baker S."/>
            <person name="Barry K."/>
            <person name="Bills G."/>
            <person name="Bluhm B."/>
            <person name="Cannon C."/>
            <person name="Castanera R."/>
            <person name="Culley D."/>
            <person name="Daum C."/>
            <person name="Ezra D."/>
            <person name="Gonzalez J."/>
            <person name="Henrissat B."/>
            <person name="Kuo A."/>
            <person name="Liang C."/>
            <person name="Lipzen A."/>
            <person name="Lutzoni F."/>
            <person name="Magnuson J."/>
            <person name="Mondo S."/>
            <person name="Nolan M."/>
            <person name="Ohm R."/>
            <person name="Pangilinan J."/>
            <person name="Park H.-J."/>
            <person name="Ramirez L."/>
            <person name="Alfaro M."/>
            <person name="Sun H."/>
            <person name="Tritt A."/>
            <person name="Yoshinaga Y."/>
            <person name="Zwiers L.-H."/>
            <person name="Turgeon B."/>
            <person name="Goodwin S."/>
            <person name="Spatafora J."/>
            <person name="Crous P."/>
            <person name="Grigoriev I."/>
        </authorList>
    </citation>
    <scope>NUCLEOTIDE SEQUENCE</scope>
    <source>
        <strain evidence="2">CBS 183.55</strain>
    </source>
</reference>
<feature type="compositionally biased region" description="Basic and acidic residues" evidence="1">
    <location>
        <begin position="194"/>
        <end position="220"/>
    </location>
</feature>
<feature type="compositionally biased region" description="Basic and acidic residues" evidence="1">
    <location>
        <begin position="137"/>
        <end position="162"/>
    </location>
</feature>
<feature type="compositionally biased region" description="Polar residues" evidence="1">
    <location>
        <begin position="646"/>
        <end position="662"/>
    </location>
</feature>
<organism evidence="2 3">
    <name type="scientific">Didymella exigua CBS 183.55</name>
    <dbReference type="NCBI Taxonomy" id="1150837"/>
    <lineage>
        <taxon>Eukaryota</taxon>
        <taxon>Fungi</taxon>
        <taxon>Dikarya</taxon>
        <taxon>Ascomycota</taxon>
        <taxon>Pezizomycotina</taxon>
        <taxon>Dothideomycetes</taxon>
        <taxon>Pleosporomycetidae</taxon>
        <taxon>Pleosporales</taxon>
        <taxon>Pleosporineae</taxon>
        <taxon>Didymellaceae</taxon>
        <taxon>Didymella</taxon>
    </lineage>
</organism>
<sequence>MQSEATITFTQPGIQAPVYVVTSLSTPPWATLELKASKEKTPSGDLVFEQKFGNVAEGSYQYKIRIGEGHWVVDESKESATDEHGNRNNVVHVKSATSNATLDRPTAKDILDRKDSTMDIGHVSPGPVPFVVVEKVEDTDRPEYGDAKSKSLSVDESKRAADPEPDFEQTKADSPLDVGPLKSPDVPLVIVENVDDRPAHGDDFGEDATKGQKLAHELRSADASPDKLTIASEGPVELDPPDMQAPLFRHESFQDSESSLPEASMDTIEEESARSSTDHTSSGDILNTPSAQSQDELQDDDELGNGPLLSHETGFADQSSEFKKAPLFSHETGLGAEQDSDEDEFAQGPLLPHETGFTGRTKHQDEEYEEDEYDAAPLLPHETGFSSYKSSETASKDSRLSKDEYDYEPEHYTRYGDHSDDEEGSVELNLAPTFSHEQVSHEEDYDEPLLPHEQRSAVENHSSSERSFSMSPSTYESAYPVFGQETDNAKDLFGASMRSSFFRTRTSSSTLPNKLPRSDAEDLNLNDPGLEAFPVGREQILERVATIGHKLAEDETHDEPASPQPSVLSQACSSVDLVPVKSYLSLASVREDEEEEEEDEDYADVESLGSPVIMSRSTRFARDPLETPHPDDSKQLGFIPEDKSETQNTHTAESSQASSVSKTDGAKNVSKTLKGLSDIVASRATVKNTLTPPLTPKVSEPLGKESATPVPESELRQRREAAKGAIDSFASTSPPEDKEKDLPVAEPPLVTSTAEKLMLNKSSPQMWKGAR</sequence>
<evidence type="ECO:0000313" key="3">
    <source>
        <dbReference type="Proteomes" id="UP000800082"/>
    </source>
</evidence>
<dbReference type="AlphaFoldDB" id="A0A6A5RII1"/>
<feature type="compositionally biased region" description="Acidic residues" evidence="1">
    <location>
        <begin position="591"/>
        <end position="604"/>
    </location>
</feature>
<dbReference type="Gene3D" id="2.60.40.10">
    <property type="entry name" value="Immunoglobulins"/>
    <property type="match status" value="1"/>
</dbReference>
<feature type="compositionally biased region" description="Basic and acidic residues" evidence="1">
    <location>
        <begin position="394"/>
        <end position="418"/>
    </location>
</feature>
<dbReference type="CDD" id="cd02859">
    <property type="entry name" value="E_set_AMPKbeta_like_N"/>
    <property type="match status" value="1"/>
</dbReference>
<dbReference type="InterPro" id="IPR013783">
    <property type="entry name" value="Ig-like_fold"/>
</dbReference>
<feature type="compositionally biased region" description="Basic and acidic residues" evidence="1">
    <location>
        <begin position="449"/>
        <end position="464"/>
    </location>
</feature>
<feature type="region of interest" description="Disordered" evidence="1">
    <location>
        <begin position="137"/>
        <end position="474"/>
    </location>
</feature>
<proteinExistence type="predicted"/>
<dbReference type="RefSeq" id="XP_033447651.1">
    <property type="nucleotide sequence ID" value="XM_033596252.1"/>
</dbReference>
<feature type="region of interest" description="Disordered" evidence="1">
    <location>
        <begin position="588"/>
        <end position="771"/>
    </location>
</feature>
<feature type="compositionally biased region" description="Polar residues" evidence="1">
    <location>
        <begin position="278"/>
        <end position="293"/>
    </location>
</feature>
<gene>
    <name evidence="2" type="ORF">M421DRAFT_65590</name>
</gene>
<evidence type="ECO:0000313" key="2">
    <source>
        <dbReference type="EMBL" id="KAF1927399.1"/>
    </source>
</evidence>
<evidence type="ECO:0000256" key="1">
    <source>
        <dbReference type="SAM" id="MobiDB-lite"/>
    </source>
</evidence>
<feature type="compositionally biased region" description="Polar residues" evidence="1">
    <location>
        <begin position="750"/>
        <end position="765"/>
    </location>
</feature>
<feature type="region of interest" description="Disordered" evidence="1">
    <location>
        <begin position="548"/>
        <end position="572"/>
    </location>
</feature>
<evidence type="ECO:0008006" key="4">
    <source>
        <dbReference type="Google" id="ProtNLM"/>
    </source>
</evidence>
<feature type="compositionally biased region" description="Basic and acidic residues" evidence="1">
    <location>
        <begin position="713"/>
        <end position="722"/>
    </location>
</feature>
<protein>
    <recommendedName>
        <fullName evidence="4">AMP-activated protein kinase glycogen-binding domain-containing protein</fullName>
    </recommendedName>
</protein>
<keyword evidence="3" id="KW-1185">Reference proteome</keyword>